<dbReference type="InterPro" id="IPR029000">
    <property type="entry name" value="Cyclophilin-like_dom_sf"/>
</dbReference>
<name>A0A397PDS1_9HYPH</name>
<dbReference type="OrthoDB" id="9778567at2"/>
<dbReference type="NCBIfam" id="TIGR00370">
    <property type="entry name" value="5-oxoprolinase subunit PxpB"/>
    <property type="match status" value="1"/>
</dbReference>
<sequence length="241" mass="26417">MTEPRLLASGDTVLVLEFGDAIDWRISRRVNALERRLRRDPPAGVIETVPTFRSLAVHYDPDTVSFDALGEQLCLMAEEVEAEDAHTLLWRIPGCYDAEFGPDLLAVGEKAGLTTDQVVECHASRAYIVYMMGFLPGFPYMGNVPDAIALPRLETPRTRVPKGSIAIATSMTAVYTLESPGGWHILGRTPIRFFDVADPSPALLSPGDKVIFEPVSRDVFERITAQVAAGEYALTPEKVTA</sequence>
<keyword evidence="6" id="KW-1185">Reference proteome</keyword>
<dbReference type="InterPro" id="IPR003833">
    <property type="entry name" value="CT_C_D"/>
</dbReference>
<dbReference type="EMBL" id="QXDF01000002">
    <property type="protein sequence ID" value="RIA47650.1"/>
    <property type="molecule type" value="Genomic_DNA"/>
</dbReference>
<evidence type="ECO:0000313" key="6">
    <source>
        <dbReference type="Proteomes" id="UP000266273"/>
    </source>
</evidence>
<evidence type="ECO:0000256" key="3">
    <source>
        <dbReference type="ARBA" id="ARBA00022840"/>
    </source>
</evidence>
<feature type="domain" description="Carboxyltransferase" evidence="4">
    <location>
        <begin position="4"/>
        <end position="204"/>
    </location>
</feature>
<dbReference type="InterPro" id="IPR010016">
    <property type="entry name" value="PxpB"/>
</dbReference>
<evidence type="ECO:0000256" key="1">
    <source>
        <dbReference type="ARBA" id="ARBA00022741"/>
    </source>
</evidence>
<accession>A0A397PDS1</accession>
<evidence type="ECO:0000256" key="2">
    <source>
        <dbReference type="ARBA" id="ARBA00022801"/>
    </source>
</evidence>
<dbReference type="RefSeq" id="WP_119062020.1">
    <property type="nucleotide sequence ID" value="NZ_QXDF01000002.1"/>
</dbReference>
<protein>
    <submittedName>
        <fullName evidence="5">KipI family sensor histidine kinase inhibitor</fullName>
    </submittedName>
</protein>
<dbReference type="Pfam" id="PF02682">
    <property type="entry name" value="CT_C_D"/>
    <property type="match status" value="1"/>
</dbReference>
<organism evidence="5 6">
    <name type="scientific">Dichotomicrobium thermohalophilum</name>
    <dbReference type="NCBI Taxonomy" id="933063"/>
    <lineage>
        <taxon>Bacteria</taxon>
        <taxon>Pseudomonadati</taxon>
        <taxon>Pseudomonadota</taxon>
        <taxon>Alphaproteobacteria</taxon>
        <taxon>Hyphomicrobiales</taxon>
        <taxon>Hyphomicrobiaceae</taxon>
        <taxon>Dichotomicrobium</taxon>
    </lineage>
</organism>
<dbReference type="AlphaFoldDB" id="A0A397PDS1"/>
<dbReference type="PANTHER" id="PTHR34698">
    <property type="entry name" value="5-OXOPROLINASE SUBUNIT B"/>
    <property type="match status" value="1"/>
</dbReference>
<keyword evidence="1" id="KW-0547">Nucleotide-binding</keyword>
<dbReference type="Proteomes" id="UP000266273">
    <property type="component" value="Unassembled WGS sequence"/>
</dbReference>
<evidence type="ECO:0000313" key="5">
    <source>
        <dbReference type="EMBL" id="RIA47650.1"/>
    </source>
</evidence>
<dbReference type="SUPFAM" id="SSF160467">
    <property type="entry name" value="PH0987 N-terminal domain-like"/>
    <property type="match status" value="1"/>
</dbReference>
<gene>
    <name evidence="5" type="ORF">BXY53_2212</name>
</gene>
<evidence type="ECO:0000259" key="4">
    <source>
        <dbReference type="SMART" id="SM00796"/>
    </source>
</evidence>
<dbReference type="Gene3D" id="2.40.100.10">
    <property type="entry name" value="Cyclophilin-like"/>
    <property type="match status" value="1"/>
</dbReference>
<dbReference type="PANTHER" id="PTHR34698:SF2">
    <property type="entry name" value="5-OXOPROLINASE SUBUNIT B"/>
    <property type="match status" value="1"/>
</dbReference>
<reference evidence="5 6" key="1">
    <citation type="submission" date="2018-08" db="EMBL/GenBank/DDBJ databases">
        <title>Genomic Encyclopedia of Archaeal and Bacterial Type Strains, Phase II (KMG-II): from individual species to whole genera.</title>
        <authorList>
            <person name="Goeker M."/>
        </authorList>
    </citation>
    <scope>NUCLEOTIDE SEQUENCE [LARGE SCALE GENOMIC DNA]</scope>
    <source>
        <strain evidence="5 6">DSM 5002</strain>
    </source>
</reference>
<dbReference type="GO" id="GO:0005524">
    <property type="term" value="F:ATP binding"/>
    <property type="evidence" value="ECO:0007669"/>
    <property type="project" value="UniProtKB-KW"/>
</dbReference>
<keyword evidence="3" id="KW-0067">ATP-binding</keyword>
<dbReference type="Gene3D" id="3.30.1360.40">
    <property type="match status" value="1"/>
</dbReference>
<comment type="caution">
    <text evidence="5">The sequence shown here is derived from an EMBL/GenBank/DDBJ whole genome shotgun (WGS) entry which is preliminary data.</text>
</comment>
<dbReference type="SMART" id="SM00796">
    <property type="entry name" value="AHS1"/>
    <property type="match status" value="1"/>
</dbReference>
<dbReference type="GO" id="GO:0016787">
    <property type="term" value="F:hydrolase activity"/>
    <property type="evidence" value="ECO:0007669"/>
    <property type="project" value="UniProtKB-KW"/>
</dbReference>
<keyword evidence="2" id="KW-0378">Hydrolase</keyword>
<proteinExistence type="predicted"/>
<dbReference type="SUPFAM" id="SSF50891">
    <property type="entry name" value="Cyclophilin-like"/>
    <property type="match status" value="1"/>
</dbReference>